<dbReference type="GO" id="GO:0004521">
    <property type="term" value="F:RNA endonuclease activity"/>
    <property type="evidence" value="ECO:0007669"/>
    <property type="project" value="InterPro"/>
</dbReference>
<reference evidence="2" key="1">
    <citation type="submission" date="2022-06" db="EMBL/GenBank/DDBJ databases">
        <title>Complete genome sequences of two strains of the flax pathogen Septoria linicola.</title>
        <authorList>
            <person name="Lapalu N."/>
            <person name="Simon A."/>
            <person name="Demenou B."/>
            <person name="Paumier D."/>
            <person name="Guillot M.-P."/>
            <person name="Gout L."/>
            <person name="Valade R."/>
        </authorList>
    </citation>
    <scope>NUCLEOTIDE SEQUENCE</scope>
    <source>
        <strain evidence="2">SE15195</strain>
    </source>
</reference>
<dbReference type="PANTHER" id="PTHR13954:SF6">
    <property type="entry name" value="NON-SPECIFIC SERINE_THREONINE PROTEIN KINASE"/>
    <property type="match status" value="1"/>
</dbReference>
<dbReference type="Proteomes" id="UP001056384">
    <property type="component" value="Chromosome 8"/>
</dbReference>
<dbReference type="AlphaFoldDB" id="A0A9Q9B069"/>
<dbReference type="GO" id="GO:0070059">
    <property type="term" value="P:intrinsic apoptotic signaling pathway in response to endoplasmic reticulum stress"/>
    <property type="evidence" value="ECO:0007669"/>
    <property type="project" value="TreeGrafter"/>
</dbReference>
<dbReference type="InterPro" id="IPR045133">
    <property type="entry name" value="IRE1/2-like"/>
</dbReference>
<proteinExistence type="predicted"/>
<dbReference type="GO" id="GO:0004674">
    <property type="term" value="F:protein serine/threonine kinase activity"/>
    <property type="evidence" value="ECO:0007669"/>
    <property type="project" value="InterPro"/>
</dbReference>
<dbReference type="PROSITE" id="PS50011">
    <property type="entry name" value="PROTEIN_KINASE_DOM"/>
    <property type="match status" value="1"/>
</dbReference>
<organism evidence="2 3">
    <name type="scientific">Septoria linicola</name>
    <dbReference type="NCBI Taxonomy" id="215465"/>
    <lineage>
        <taxon>Eukaryota</taxon>
        <taxon>Fungi</taxon>
        <taxon>Dikarya</taxon>
        <taxon>Ascomycota</taxon>
        <taxon>Pezizomycotina</taxon>
        <taxon>Dothideomycetes</taxon>
        <taxon>Dothideomycetidae</taxon>
        <taxon>Mycosphaerellales</taxon>
        <taxon>Mycosphaerellaceae</taxon>
        <taxon>Septoria</taxon>
    </lineage>
</organism>
<gene>
    <name evidence="2" type="ORF">Slin15195_G097870</name>
</gene>
<dbReference type="GO" id="GO:0005524">
    <property type="term" value="F:ATP binding"/>
    <property type="evidence" value="ECO:0007669"/>
    <property type="project" value="InterPro"/>
</dbReference>
<evidence type="ECO:0000313" key="2">
    <source>
        <dbReference type="EMBL" id="USW56468.1"/>
    </source>
</evidence>
<evidence type="ECO:0000313" key="3">
    <source>
        <dbReference type="Proteomes" id="UP001056384"/>
    </source>
</evidence>
<dbReference type="PANTHER" id="PTHR13954">
    <property type="entry name" value="IRE1-RELATED"/>
    <property type="match status" value="1"/>
</dbReference>
<dbReference type="Gene3D" id="1.10.510.10">
    <property type="entry name" value="Transferase(Phosphotransferase) domain 1"/>
    <property type="match status" value="1"/>
</dbReference>
<dbReference type="GO" id="GO:1990604">
    <property type="term" value="C:IRE1-TRAF2-ASK1 complex"/>
    <property type="evidence" value="ECO:0007669"/>
    <property type="project" value="TreeGrafter"/>
</dbReference>
<dbReference type="GO" id="GO:0051082">
    <property type="term" value="F:unfolded protein binding"/>
    <property type="evidence" value="ECO:0007669"/>
    <property type="project" value="TreeGrafter"/>
</dbReference>
<dbReference type="InterPro" id="IPR011009">
    <property type="entry name" value="Kinase-like_dom_sf"/>
</dbReference>
<protein>
    <recommendedName>
        <fullName evidence="1">Protein kinase domain-containing protein</fullName>
    </recommendedName>
</protein>
<dbReference type="InterPro" id="IPR000719">
    <property type="entry name" value="Prot_kinase_dom"/>
</dbReference>
<dbReference type="SUPFAM" id="SSF56112">
    <property type="entry name" value="Protein kinase-like (PK-like)"/>
    <property type="match status" value="1"/>
</dbReference>
<dbReference type="EMBL" id="CP099425">
    <property type="protein sequence ID" value="USW56468.1"/>
    <property type="molecule type" value="Genomic_DNA"/>
</dbReference>
<accession>A0A9Q9B069</accession>
<dbReference type="Pfam" id="PF00069">
    <property type="entry name" value="Pkinase"/>
    <property type="match status" value="1"/>
</dbReference>
<name>A0A9Q9B069_9PEZI</name>
<dbReference type="GO" id="GO:0036498">
    <property type="term" value="P:IRE1-mediated unfolded protein response"/>
    <property type="evidence" value="ECO:0007669"/>
    <property type="project" value="TreeGrafter"/>
</dbReference>
<sequence length="263" mass="29747">MDYETADGSQFSLREIWNEDGGTPDFECTLITAFVDGNAYAGRAERRIEEMDDVDVIQYLEPVPEENIFPVMPKDFTPAPAFHMSDHYLKAPQFTYEDSRPGKTFVADCMYTEAFVLEHLKKHPHPSIVEYYGCVLKGNRITHLCLKRCYCNLAEYAEVGLSEEEQARLLEQVQDGLKHLHSLGLAHNDINPGNICVDSTGNAMIVDFDSCAPLGKTLRKGVGYATNKGRPVSDKKNDYQGFKEIVEFLKKDRKRSSACYPQD</sequence>
<evidence type="ECO:0000259" key="1">
    <source>
        <dbReference type="PROSITE" id="PS50011"/>
    </source>
</evidence>
<keyword evidence="3" id="KW-1185">Reference proteome</keyword>
<feature type="domain" description="Protein kinase" evidence="1">
    <location>
        <begin position="1"/>
        <end position="263"/>
    </location>
</feature>